<gene>
    <name evidence="2" type="ORF">F8153_15135</name>
</gene>
<evidence type="ECO:0000256" key="1">
    <source>
        <dbReference type="SAM" id="Phobius"/>
    </source>
</evidence>
<dbReference type="EMBL" id="WBZB01000065">
    <property type="protein sequence ID" value="KAB3525505.1"/>
    <property type="molecule type" value="Genomic_DNA"/>
</dbReference>
<protein>
    <submittedName>
        <fullName evidence="2">Uncharacterized protein</fullName>
    </submittedName>
</protein>
<sequence length="502" mass="57023">MITKVLSQIPGRMRINVKNLYKNNYLLEGLITQLDTKYVYAVKANIYTSNVLIIYDSNFLKPIDILSSIHRLEKDLTSTKNSTSLNHATNSANSVSKNIFTKTLKPLLLGGIAAGLWQDLIKAPALFTADSLTNNLLILILGYPLINKYVESINNCNNIKRGLLGLGVIALPLLMGQSSTALLILTILYLHELIDLLLSNYFDKKLQMSTGVSDDLKGREFNYTLKEMKAKKNTPIVTLLGKLESFSLLLGLILLAFTRNPIGLLSAMLLTILNPIELASNLSYTVAYYNRLKHNIYLNNIDNLQNLIIIDTAIFVINHSQYINSTIIENLRERGILDIRVITNNNNNVKLKKLASDLGIVIKYYNPIVENLLKEVELIKNDNKNIVLIGNDEKLIESILEKTNKLDLSIVIKEDFNKELNCFDIMILGNNIYMLGDSLDFIKYTNEKILQNQLVSFWTYIYCIIFSFSGVIPLYTWLLSIFNKVFLYFNSLTQLEYKYSIS</sequence>
<keyword evidence="1" id="KW-0812">Transmembrane</keyword>
<dbReference type="Proteomes" id="UP000465601">
    <property type="component" value="Unassembled WGS sequence"/>
</dbReference>
<comment type="caution">
    <text evidence="2">The sequence shown here is derived from an EMBL/GenBank/DDBJ whole genome shotgun (WGS) entry which is preliminary data.</text>
</comment>
<evidence type="ECO:0000313" key="2">
    <source>
        <dbReference type="EMBL" id="KAB3525505.1"/>
    </source>
</evidence>
<keyword evidence="3" id="KW-1185">Reference proteome</keyword>
<feature type="transmembrane region" description="Helical" evidence="1">
    <location>
        <begin position="457"/>
        <end position="478"/>
    </location>
</feature>
<accession>A0A833HL98</accession>
<reference evidence="2 3" key="1">
    <citation type="submission" date="2019-10" db="EMBL/GenBank/DDBJ databases">
        <title>Alkaliphilus serpentinus sp. nov. and Alkaliphilus pronyensis sp. nov., two novel anaerobic alkaliphilic species isolated from the serpentinized-hosted hydrothermal field of the Prony Bay (New Caledonia).</title>
        <authorList>
            <person name="Postec A."/>
        </authorList>
    </citation>
    <scope>NUCLEOTIDE SEQUENCE [LARGE SCALE GENOMIC DNA]</scope>
    <source>
        <strain evidence="2 3">LacT</strain>
    </source>
</reference>
<evidence type="ECO:0000313" key="3">
    <source>
        <dbReference type="Proteomes" id="UP000465601"/>
    </source>
</evidence>
<proteinExistence type="predicted"/>
<keyword evidence="1" id="KW-0472">Membrane</keyword>
<dbReference type="OrthoDB" id="1950738at2"/>
<dbReference type="Pfam" id="PF19991">
    <property type="entry name" value="HMA_2"/>
    <property type="match status" value="1"/>
</dbReference>
<dbReference type="AlphaFoldDB" id="A0A833HL98"/>
<feature type="transmembrane region" description="Helical" evidence="1">
    <location>
        <begin position="163"/>
        <end position="190"/>
    </location>
</feature>
<feature type="transmembrane region" description="Helical" evidence="1">
    <location>
        <begin position="263"/>
        <end position="284"/>
    </location>
</feature>
<feature type="transmembrane region" description="Helical" evidence="1">
    <location>
        <begin position="236"/>
        <end position="257"/>
    </location>
</feature>
<keyword evidence="1" id="KW-1133">Transmembrane helix</keyword>
<organism evidence="2 3">
    <name type="scientific">Alkaliphilus serpentinus</name>
    <dbReference type="NCBI Taxonomy" id="1482731"/>
    <lineage>
        <taxon>Bacteria</taxon>
        <taxon>Bacillati</taxon>
        <taxon>Bacillota</taxon>
        <taxon>Clostridia</taxon>
        <taxon>Peptostreptococcales</taxon>
        <taxon>Natronincolaceae</taxon>
        <taxon>Alkaliphilus</taxon>
    </lineage>
</organism>
<name>A0A833HL98_9FIRM</name>
<dbReference type="RefSeq" id="WP_151867191.1">
    <property type="nucleotide sequence ID" value="NZ_WBZB01000065.1"/>
</dbReference>